<evidence type="ECO:0000256" key="1">
    <source>
        <dbReference type="ARBA" id="ARBA00004177"/>
    </source>
</evidence>
<proteinExistence type="inferred from homology"/>
<evidence type="ECO:0000256" key="5">
    <source>
        <dbReference type="ARBA" id="ARBA00022927"/>
    </source>
</evidence>
<dbReference type="GO" id="GO:0032456">
    <property type="term" value="P:endocytic recycling"/>
    <property type="evidence" value="ECO:0007669"/>
    <property type="project" value="InterPro"/>
</dbReference>
<name>A0A151ZDI7_TIELA</name>
<feature type="region of interest" description="Disordered" evidence="6">
    <location>
        <begin position="55"/>
        <end position="88"/>
    </location>
</feature>
<organism evidence="7 8">
    <name type="scientific">Tieghemostelium lacteum</name>
    <name type="common">Slime mold</name>
    <name type="synonym">Dictyostelium lacteum</name>
    <dbReference type="NCBI Taxonomy" id="361077"/>
    <lineage>
        <taxon>Eukaryota</taxon>
        <taxon>Amoebozoa</taxon>
        <taxon>Evosea</taxon>
        <taxon>Eumycetozoa</taxon>
        <taxon>Dictyostelia</taxon>
        <taxon>Dictyosteliales</taxon>
        <taxon>Raperosteliaceae</taxon>
        <taxon>Tieghemostelium</taxon>
    </lineage>
</organism>
<accession>A0A151ZDI7</accession>
<dbReference type="PANTHER" id="PTHR13673">
    <property type="entry name" value="ESOPHAGEAL CANCER ASSOCIATED PROTEIN"/>
    <property type="match status" value="1"/>
</dbReference>
<dbReference type="STRING" id="361077.A0A151ZDI7"/>
<evidence type="ECO:0000313" key="8">
    <source>
        <dbReference type="Proteomes" id="UP000076078"/>
    </source>
</evidence>
<sequence length="966" mass="109997">MVEQQTNSTTTPPQSTPPTTTTPSGATGAYALATDKKALKVKNLISTTREVDKHPLNSTTAVNNTTANATAKKSTSTTTPTITGQSIDVNESPLSKTETLNPLMNSTTPGSSDQIGQHLTNYVDETFMPWDTFKPQILQQYTTDPSNRIQVSFMDIGSSGKVKIPMNRLNKILEELELDKNEKEGENSQNDLIFDLETLHSELVKAWKVEERVRSLKIAIQTSKLLADVSLIKFYPSKFVIATEILDTFGNFVYDRIKKRLQSSKESKTHEILLKEQAKETCRNWFSKISSIRELLPRLYVEISILKCYEFISDDHNTEPKQVINRLINQIRGIGNPLVQNYIRAYLARRSFDLCPEYKVFIIQGLKDFVFSQKYFESVQKEQLLKQYQITLTEYLGLYSPSLEWLLQCLAHNGSAEILEEVLSIFRESKNALLLNHIISSFPPDYICNNSTMFSNFIKEADQISYPKYQLYCTFGINLVLGHPPKEQILSILNDVWKVVTNFENLKDYISVAEVFIEYVLTHCSNKEADIFLKDILRHIIPDKGYEQIQSHLQSIVLKILTHIQDFNILIGLSNFLPILDLFNGESQKQISRSTLEVLSQTSQITSDPIVVNTFLTYGKALHDSLNSLSYQDEVRQVSLLIIGCINKIDFQRDVEKQLNFYVDCRQAFNNFDSVKNRLVHCVLSLCQRTLGLVKGKHTTKSTAFIRACIAYCFITIPSIDDIFMKLNLYLTSAGIALQNHALSQADALLKALVTFIQEIPPILEFKQVKSTEEWTYQFMGNLISLLLVTPGHPENGPFYLIKALQKVLKDYPWERSSSAKSRIYLLIMSLCSTWAQKSLPYHIERVESNDTLFTEDPDFQSELNEFYNGLVKDVLADINVLKDEPDLSTQKKMILLCLDLINTLLSVGELNSKTCSLIFNLFNMSKKSIPSTSFSELNYLKSTLTYIGTLDSKLSKELYQKLQQV</sequence>
<feature type="region of interest" description="Disordered" evidence="6">
    <location>
        <begin position="1"/>
        <end position="27"/>
    </location>
</feature>
<dbReference type="OMA" id="XGISECL"/>
<dbReference type="FunCoup" id="A0A151ZDI7">
    <property type="interactions" value="295"/>
</dbReference>
<evidence type="ECO:0000256" key="3">
    <source>
        <dbReference type="ARBA" id="ARBA00022448"/>
    </source>
</evidence>
<keyword evidence="8" id="KW-1185">Reference proteome</keyword>
<comment type="similarity">
    <text evidence="2">Belongs to the VPS35L family.</text>
</comment>
<dbReference type="GO" id="GO:0005768">
    <property type="term" value="C:endosome"/>
    <property type="evidence" value="ECO:0007669"/>
    <property type="project" value="UniProtKB-SubCell"/>
</dbReference>
<keyword evidence="5" id="KW-0653">Protein transport</keyword>
<feature type="compositionally biased region" description="Low complexity" evidence="6">
    <location>
        <begin position="57"/>
        <end position="83"/>
    </location>
</feature>
<reference evidence="7 8" key="1">
    <citation type="submission" date="2015-12" db="EMBL/GenBank/DDBJ databases">
        <title>Dictyostelia acquired genes for synthesis and detection of signals that induce cell-type specialization by lateral gene transfer from prokaryotes.</title>
        <authorList>
            <person name="Gloeckner G."/>
            <person name="Schaap P."/>
        </authorList>
    </citation>
    <scope>NUCLEOTIDE SEQUENCE [LARGE SCALE GENOMIC DNA]</scope>
    <source>
        <strain evidence="7 8">TK</strain>
    </source>
</reference>
<evidence type="ECO:0000313" key="7">
    <source>
        <dbReference type="EMBL" id="KYQ92028.1"/>
    </source>
</evidence>
<protein>
    <recommendedName>
        <fullName evidence="9">VPS35 endosomal protein sorting factor-like</fullName>
    </recommendedName>
</protein>
<feature type="compositionally biased region" description="Low complexity" evidence="6">
    <location>
        <begin position="1"/>
        <end position="24"/>
    </location>
</feature>
<gene>
    <name evidence="7" type="ORF">DLAC_06857</name>
</gene>
<dbReference type="InterPro" id="IPR029705">
    <property type="entry name" value="VPS35L"/>
</dbReference>
<dbReference type="AlphaFoldDB" id="A0A151ZDI7"/>
<dbReference type="OrthoDB" id="1734063at2759"/>
<evidence type="ECO:0000256" key="2">
    <source>
        <dbReference type="ARBA" id="ARBA00010704"/>
    </source>
</evidence>
<dbReference type="InParanoid" id="A0A151ZDI7"/>
<evidence type="ECO:0000256" key="6">
    <source>
        <dbReference type="SAM" id="MobiDB-lite"/>
    </source>
</evidence>
<keyword evidence="4" id="KW-0967">Endosome</keyword>
<comment type="caution">
    <text evidence="7">The sequence shown here is derived from an EMBL/GenBank/DDBJ whole genome shotgun (WGS) entry which is preliminary data.</text>
</comment>
<keyword evidence="3" id="KW-0813">Transport</keyword>
<comment type="subcellular location">
    <subcellularLocation>
        <location evidence="1">Endosome</location>
    </subcellularLocation>
</comment>
<dbReference type="PANTHER" id="PTHR13673:SF0">
    <property type="entry name" value="VPS35 ENDOSOMAL PROTEIN-SORTING FACTOR-LIKE"/>
    <property type="match status" value="1"/>
</dbReference>
<dbReference type="EMBL" id="LODT01000031">
    <property type="protein sequence ID" value="KYQ92028.1"/>
    <property type="molecule type" value="Genomic_DNA"/>
</dbReference>
<dbReference type="Proteomes" id="UP000076078">
    <property type="component" value="Unassembled WGS sequence"/>
</dbReference>
<dbReference type="GO" id="GO:0015031">
    <property type="term" value="P:protein transport"/>
    <property type="evidence" value="ECO:0007669"/>
    <property type="project" value="UniProtKB-KW"/>
</dbReference>
<evidence type="ECO:0008006" key="9">
    <source>
        <dbReference type="Google" id="ProtNLM"/>
    </source>
</evidence>
<evidence type="ECO:0000256" key="4">
    <source>
        <dbReference type="ARBA" id="ARBA00022753"/>
    </source>
</evidence>